<evidence type="ECO:0000313" key="6">
    <source>
        <dbReference type="Proteomes" id="UP001431181"/>
    </source>
</evidence>
<feature type="transmembrane region" description="Helical" evidence="3">
    <location>
        <begin position="41"/>
        <end position="60"/>
    </location>
</feature>
<feature type="transmembrane region" description="Helical" evidence="3">
    <location>
        <begin position="116"/>
        <end position="133"/>
    </location>
</feature>
<name>A0ABT3KL98_9GAMM</name>
<evidence type="ECO:0000256" key="3">
    <source>
        <dbReference type="SAM" id="Phobius"/>
    </source>
</evidence>
<dbReference type="SMART" id="SM00267">
    <property type="entry name" value="GGDEF"/>
    <property type="match status" value="1"/>
</dbReference>
<dbReference type="RefSeq" id="WP_265220649.1">
    <property type="nucleotide sequence ID" value="NZ_JAPEUL010000011.1"/>
</dbReference>
<comment type="catalytic activity">
    <reaction evidence="2">
        <text>2 GTP = 3',3'-c-di-GMP + 2 diphosphate</text>
        <dbReference type="Rhea" id="RHEA:24898"/>
        <dbReference type="ChEBI" id="CHEBI:33019"/>
        <dbReference type="ChEBI" id="CHEBI:37565"/>
        <dbReference type="ChEBI" id="CHEBI:58805"/>
        <dbReference type="EC" id="2.7.7.65"/>
    </reaction>
</comment>
<evidence type="ECO:0000256" key="1">
    <source>
        <dbReference type="ARBA" id="ARBA00012528"/>
    </source>
</evidence>
<organism evidence="5 6">
    <name type="scientific">Marinomonas rhodophyticola</name>
    <dbReference type="NCBI Taxonomy" id="2992803"/>
    <lineage>
        <taxon>Bacteria</taxon>
        <taxon>Pseudomonadati</taxon>
        <taxon>Pseudomonadota</taxon>
        <taxon>Gammaproteobacteria</taxon>
        <taxon>Oceanospirillales</taxon>
        <taxon>Oceanospirillaceae</taxon>
        <taxon>Marinomonas</taxon>
    </lineage>
</organism>
<keyword evidence="3" id="KW-0812">Transmembrane</keyword>
<feature type="domain" description="GGDEF" evidence="4">
    <location>
        <begin position="215"/>
        <end position="345"/>
    </location>
</feature>
<keyword evidence="6" id="KW-1185">Reference proteome</keyword>
<dbReference type="Pfam" id="PF00990">
    <property type="entry name" value="GGDEF"/>
    <property type="match status" value="1"/>
</dbReference>
<dbReference type="InterPro" id="IPR000160">
    <property type="entry name" value="GGDEF_dom"/>
</dbReference>
<protein>
    <recommendedName>
        <fullName evidence="1">diguanylate cyclase</fullName>
        <ecNumber evidence="1">2.7.7.65</ecNumber>
    </recommendedName>
</protein>
<proteinExistence type="predicted"/>
<dbReference type="NCBIfam" id="TIGR00254">
    <property type="entry name" value="GGDEF"/>
    <property type="match status" value="1"/>
</dbReference>
<comment type="caution">
    <text evidence="5">The sequence shown here is derived from an EMBL/GenBank/DDBJ whole genome shotgun (WGS) entry which is preliminary data.</text>
</comment>
<dbReference type="Gene3D" id="3.30.70.270">
    <property type="match status" value="1"/>
</dbReference>
<feature type="transmembrane region" description="Helical" evidence="3">
    <location>
        <begin position="72"/>
        <end position="89"/>
    </location>
</feature>
<dbReference type="EMBL" id="JAPEUL010000011">
    <property type="protein sequence ID" value="MCW4631316.1"/>
    <property type="molecule type" value="Genomic_DNA"/>
</dbReference>
<accession>A0ABT3KL98</accession>
<feature type="transmembrane region" description="Helical" evidence="3">
    <location>
        <begin position="153"/>
        <end position="171"/>
    </location>
</feature>
<feature type="transmembrane region" description="Helical" evidence="3">
    <location>
        <begin position="95"/>
        <end position="111"/>
    </location>
</feature>
<dbReference type="EC" id="2.7.7.65" evidence="1"/>
<dbReference type="PANTHER" id="PTHR45138:SF9">
    <property type="entry name" value="DIGUANYLATE CYCLASE DGCM-RELATED"/>
    <property type="match status" value="1"/>
</dbReference>
<keyword evidence="3" id="KW-0472">Membrane</keyword>
<dbReference type="InterPro" id="IPR029787">
    <property type="entry name" value="Nucleotide_cyclase"/>
</dbReference>
<dbReference type="PROSITE" id="PS50887">
    <property type="entry name" value="GGDEF"/>
    <property type="match status" value="1"/>
</dbReference>
<evidence type="ECO:0000313" key="5">
    <source>
        <dbReference type="EMBL" id="MCW4631316.1"/>
    </source>
</evidence>
<sequence length="345" mass="38631">MPNSAQTQLNHTLTLRIIELSILTLASSLVIRPLFVDLSDIFLWSAVVNLILTSVFYFVVRAHIVPKWEITLSLIVALIIIMPTLAISGGVNSQVAYFLPLYPILAALIGGARESIAITIILVICTLSATVFGHLLTDLTEEVYSAEKSFDRGFWLTAAIIFSAFFGHFFLRKYAELTTKLNEENTQDPLTGLLNRRGLNIYFSIELKKSLFTSSPLSLILIDVDYFKKVNDMFGHDIGDICLIEVGQLLKRNLRNQDIIARFGGEEFIIILPNTSKDGAALIAENLRNLVSKETFSDFNLPLTITLGVTEYEKHNDNALNMTKRADKALYRGKENGRNRVELSK</sequence>
<reference evidence="5" key="1">
    <citation type="submission" date="2022-11" db="EMBL/GenBank/DDBJ databases">
        <title>Marinomonas sp. nov., isolated from marine algae.</title>
        <authorList>
            <person name="Choi D.G."/>
            <person name="Kim J.M."/>
            <person name="Lee J.K."/>
            <person name="Baek J.H."/>
            <person name="Jeon C.O."/>
        </authorList>
    </citation>
    <scope>NUCLEOTIDE SEQUENCE</scope>
    <source>
        <strain evidence="5">KJ51-3</strain>
    </source>
</reference>
<keyword evidence="3" id="KW-1133">Transmembrane helix</keyword>
<dbReference type="InterPro" id="IPR050469">
    <property type="entry name" value="Diguanylate_Cyclase"/>
</dbReference>
<evidence type="ECO:0000256" key="2">
    <source>
        <dbReference type="ARBA" id="ARBA00034247"/>
    </source>
</evidence>
<evidence type="ECO:0000259" key="4">
    <source>
        <dbReference type="PROSITE" id="PS50887"/>
    </source>
</evidence>
<dbReference type="PANTHER" id="PTHR45138">
    <property type="entry name" value="REGULATORY COMPONENTS OF SENSORY TRANSDUCTION SYSTEM"/>
    <property type="match status" value="1"/>
</dbReference>
<dbReference type="SUPFAM" id="SSF55073">
    <property type="entry name" value="Nucleotide cyclase"/>
    <property type="match status" value="1"/>
</dbReference>
<feature type="transmembrane region" description="Helical" evidence="3">
    <location>
        <begin position="12"/>
        <end position="35"/>
    </location>
</feature>
<gene>
    <name evidence="5" type="ORF">ONZ52_21300</name>
</gene>
<dbReference type="InterPro" id="IPR043128">
    <property type="entry name" value="Rev_trsase/Diguanyl_cyclase"/>
</dbReference>
<dbReference type="CDD" id="cd01949">
    <property type="entry name" value="GGDEF"/>
    <property type="match status" value="1"/>
</dbReference>
<dbReference type="Proteomes" id="UP001431181">
    <property type="component" value="Unassembled WGS sequence"/>
</dbReference>